<dbReference type="KEGG" id="hdn:Hden_0654"/>
<sequence length="44" mass="4999">MTDTPDALAWKVRRLARAIENNWHASQVRAISESIMRDVESSDA</sequence>
<accession>D8JSZ0</accession>
<organism evidence="1 2">
    <name type="scientific">Hyphomicrobium denitrificans (strain ATCC 51888 / DSM 1869 / NCIMB 11706 / TK 0415)</name>
    <dbReference type="NCBI Taxonomy" id="582899"/>
    <lineage>
        <taxon>Bacteria</taxon>
        <taxon>Pseudomonadati</taxon>
        <taxon>Pseudomonadota</taxon>
        <taxon>Alphaproteobacteria</taxon>
        <taxon>Hyphomicrobiales</taxon>
        <taxon>Hyphomicrobiaceae</taxon>
        <taxon>Hyphomicrobium</taxon>
    </lineage>
</organism>
<gene>
    <name evidence="1" type="ordered locus">Hden_0654</name>
</gene>
<dbReference type="EMBL" id="CP002083">
    <property type="protein sequence ID" value="ADJ22475.1"/>
    <property type="molecule type" value="Genomic_DNA"/>
</dbReference>
<reference evidence="2" key="1">
    <citation type="journal article" date="2011" name="J. Bacteriol.">
        <title>Genome sequences of eight morphologically diverse alphaproteobacteria.</title>
        <authorList>
            <consortium name="US DOE Joint Genome Institute"/>
            <person name="Brown P.J."/>
            <person name="Kysela D.T."/>
            <person name="Buechlein A."/>
            <person name="Hemmerich C."/>
            <person name="Brun Y.V."/>
        </authorList>
    </citation>
    <scope>NUCLEOTIDE SEQUENCE [LARGE SCALE GENOMIC DNA]</scope>
    <source>
        <strain evidence="2">ATCC 51888 / DSM 1869 / NCIB 11706 / TK 0415</strain>
    </source>
</reference>
<dbReference type="HOGENOM" id="CLU_3217280_0_0_5"/>
<dbReference type="STRING" id="582899.Hden_0654"/>
<dbReference type="RefSeq" id="WP_013214692.1">
    <property type="nucleotide sequence ID" value="NC_014313.1"/>
</dbReference>
<protein>
    <submittedName>
        <fullName evidence="1">Uncharacterized protein</fullName>
    </submittedName>
</protein>
<evidence type="ECO:0000313" key="1">
    <source>
        <dbReference type="EMBL" id="ADJ22475.1"/>
    </source>
</evidence>
<evidence type="ECO:0000313" key="2">
    <source>
        <dbReference type="Proteomes" id="UP000002033"/>
    </source>
</evidence>
<dbReference type="AlphaFoldDB" id="D8JSZ0"/>
<dbReference type="Proteomes" id="UP000002033">
    <property type="component" value="Chromosome"/>
</dbReference>
<proteinExistence type="predicted"/>
<name>D8JSZ0_HYPDA</name>
<keyword evidence="2" id="KW-1185">Reference proteome</keyword>